<comment type="caution">
    <text evidence="6">The sequence shown here is derived from an EMBL/GenBank/DDBJ whole genome shotgun (WGS) entry which is preliminary data.</text>
</comment>
<feature type="transmembrane region" description="Helical" evidence="5">
    <location>
        <begin position="78"/>
        <end position="101"/>
    </location>
</feature>
<evidence type="ECO:0000256" key="2">
    <source>
        <dbReference type="ARBA" id="ARBA00022692"/>
    </source>
</evidence>
<evidence type="ECO:0000313" key="6">
    <source>
        <dbReference type="EMBL" id="KUF92216.1"/>
    </source>
</evidence>
<organism evidence="6 7">
    <name type="scientific">Phytophthora nicotianae</name>
    <name type="common">Potato buckeye rot agent</name>
    <name type="synonym">Phytophthora parasitica</name>
    <dbReference type="NCBI Taxonomy" id="4792"/>
    <lineage>
        <taxon>Eukaryota</taxon>
        <taxon>Sar</taxon>
        <taxon>Stramenopiles</taxon>
        <taxon>Oomycota</taxon>
        <taxon>Peronosporomycetes</taxon>
        <taxon>Peronosporales</taxon>
        <taxon>Peronosporaceae</taxon>
        <taxon>Phytophthora</taxon>
    </lineage>
</organism>
<keyword evidence="4 5" id="KW-0472">Membrane</keyword>
<sequence>MFDKESLIQFMAGSGCYSIVQMILLVVLGALLVDNEHYHQLLGLRIRDVGGGLIFTGVFYLFTAVLGLATARTKNKCLLLAQLILLVFLLFFQTVMGGVALTASRAPSLALSYVAQVACLTVGKYEALSDQDKQTCQHFFRSDEFAGAMLVWQSYYIKSAVGGDDTGSYRAMVLEFQRDNFCCGYGLPIHCTPDTSSFPSSHPDPVVPKWDDQRQVCSNTTGLYLPTPECQGACSFALPSGTCGKNPVTGVSRGCAAFVSKQLSTQVQVIAAIALAFVVFPVRCWEFIHAIYRARTVLTPSMDFCSSVDHLYHWICVSLLQAKRPRCSTAN</sequence>
<reference evidence="6 7" key="1">
    <citation type="submission" date="2015-11" db="EMBL/GenBank/DDBJ databases">
        <title>Genomes and virulence difference between two physiological races of Phytophthora nicotianae.</title>
        <authorList>
            <person name="Liu H."/>
            <person name="Ma X."/>
            <person name="Yu H."/>
            <person name="Fang D."/>
            <person name="Li Y."/>
            <person name="Wang X."/>
            <person name="Wang W."/>
            <person name="Dong Y."/>
            <person name="Xiao B."/>
        </authorList>
    </citation>
    <scope>NUCLEOTIDE SEQUENCE [LARGE SCALE GENOMIC DNA]</scope>
    <source>
        <strain evidence="7">race 1</strain>
    </source>
</reference>
<evidence type="ECO:0000256" key="1">
    <source>
        <dbReference type="ARBA" id="ARBA00004141"/>
    </source>
</evidence>
<protein>
    <submittedName>
        <fullName evidence="6">Uncharacterized protein</fullName>
    </submittedName>
</protein>
<name>A0A0W8D7Q7_PHYNI</name>
<evidence type="ECO:0000256" key="3">
    <source>
        <dbReference type="ARBA" id="ARBA00022989"/>
    </source>
</evidence>
<evidence type="ECO:0000313" key="7">
    <source>
        <dbReference type="Proteomes" id="UP000054636"/>
    </source>
</evidence>
<dbReference type="Proteomes" id="UP000054636">
    <property type="component" value="Unassembled WGS sequence"/>
</dbReference>
<dbReference type="Pfam" id="PF00335">
    <property type="entry name" value="Tetraspanin"/>
    <property type="match status" value="1"/>
</dbReference>
<feature type="transmembrane region" description="Helical" evidence="5">
    <location>
        <begin position="53"/>
        <end position="71"/>
    </location>
</feature>
<dbReference type="PROSITE" id="PS51257">
    <property type="entry name" value="PROKAR_LIPOPROTEIN"/>
    <property type="match status" value="1"/>
</dbReference>
<comment type="subcellular location">
    <subcellularLocation>
        <location evidence="1">Membrane</location>
        <topology evidence="1">Multi-pass membrane protein</topology>
    </subcellularLocation>
</comment>
<evidence type="ECO:0000256" key="5">
    <source>
        <dbReference type="SAM" id="Phobius"/>
    </source>
</evidence>
<keyword evidence="2 5" id="KW-0812">Transmembrane</keyword>
<dbReference type="GO" id="GO:0016020">
    <property type="term" value="C:membrane"/>
    <property type="evidence" value="ECO:0007669"/>
    <property type="project" value="UniProtKB-SubCell"/>
</dbReference>
<proteinExistence type="predicted"/>
<dbReference type="AlphaFoldDB" id="A0A0W8D7Q7"/>
<dbReference type="InterPro" id="IPR018499">
    <property type="entry name" value="Tetraspanin/Peripherin"/>
</dbReference>
<keyword evidence="3 5" id="KW-1133">Transmembrane helix</keyword>
<evidence type="ECO:0000256" key="4">
    <source>
        <dbReference type="ARBA" id="ARBA00023136"/>
    </source>
</evidence>
<gene>
    <name evidence="6" type="ORF">AM588_10003542</name>
</gene>
<dbReference type="EMBL" id="LNFP01000493">
    <property type="protein sequence ID" value="KUF92216.1"/>
    <property type="molecule type" value="Genomic_DNA"/>
</dbReference>
<feature type="transmembrane region" description="Helical" evidence="5">
    <location>
        <begin position="7"/>
        <end position="33"/>
    </location>
</feature>
<accession>A0A0W8D7Q7</accession>